<accession>A0A8J3GGQ9</accession>
<reference evidence="10" key="1">
    <citation type="journal article" date="2014" name="Int. J. Syst. Evol. Microbiol.">
        <title>Complete genome sequence of Corynebacterium casei LMG S-19264T (=DSM 44701T), isolated from a smear-ripened cheese.</title>
        <authorList>
            <consortium name="US DOE Joint Genome Institute (JGI-PGF)"/>
            <person name="Walter F."/>
            <person name="Albersmeier A."/>
            <person name="Kalinowski J."/>
            <person name="Ruckert C."/>
        </authorList>
    </citation>
    <scope>NUCLEOTIDE SEQUENCE</scope>
    <source>
        <strain evidence="10">KCTC 42097</strain>
    </source>
</reference>
<evidence type="ECO:0000256" key="1">
    <source>
        <dbReference type="ARBA" id="ARBA00003134"/>
    </source>
</evidence>
<evidence type="ECO:0000313" key="11">
    <source>
        <dbReference type="Proteomes" id="UP000641137"/>
    </source>
</evidence>
<dbReference type="GO" id="GO:0015935">
    <property type="term" value="C:small ribosomal subunit"/>
    <property type="evidence" value="ECO:0007669"/>
    <property type="project" value="TreeGrafter"/>
</dbReference>
<comment type="caution">
    <text evidence="10">The sequence shown here is derived from an EMBL/GenBank/DDBJ whole genome shotgun (WGS) entry which is preliminary data.</text>
</comment>
<keyword evidence="3 8" id="KW-0699">rRNA-binding</keyword>
<proteinExistence type="inferred from homology"/>
<name>A0A8J3GGQ9_9HYPH</name>
<gene>
    <name evidence="8" type="primary">rpsT</name>
    <name evidence="10" type="ORF">GCM10010136_10820</name>
</gene>
<dbReference type="PANTHER" id="PTHR33398">
    <property type="entry name" value="30S RIBOSOMAL PROTEIN S20"/>
    <property type="match status" value="1"/>
</dbReference>
<keyword evidence="9" id="KW-0472">Membrane</keyword>
<evidence type="ECO:0000256" key="4">
    <source>
        <dbReference type="ARBA" id="ARBA00022884"/>
    </source>
</evidence>
<dbReference type="InterPro" id="IPR002583">
    <property type="entry name" value="Ribosomal_bS20"/>
</dbReference>
<evidence type="ECO:0000313" key="10">
    <source>
        <dbReference type="EMBL" id="GHC67086.1"/>
    </source>
</evidence>
<evidence type="ECO:0000256" key="7">
    <source>
        <dbReference type="ARBA" id="ARBA00035136"/>
    </source>
</evidence>
<dbReference type="GO" id="GO:0003735">
    <property type="term" value="F:structural constituent of ribosome"/>
    <property type="evidence" value="ECO:0007669"/>
    <property type="project" value="InterPro"/>
</dbReference>
<evidence type="ECO:0000256" key="6">
    <source>
        <dbReference type="ARBA" id="ARBA00023274"/>
    </source>
</evidence>
<evidence type="ECO:0000256" key="3">
    <source>
        <dbReference type="ARBA" id="ARBA00022730"/>
    </source>
</evidence>
<evidence type="ECO:0000256" key="2">
    <source>
        <dbReference type="ARBA" id="ARBA00007634"/>
    </source>
</evidence>
<feature type="transmembrane region" description="Helical" evidence="9">
    <location>
        <begin position="20"/>
        <end position="40"/>
    </location>
</feature>
<dbReference type="Proteomes" id="UP000641137">
    <property type="component" value="Unassembled WGS sequence"/>
</dbReference>
<comment type="function">
    <text evidence="1 8">Binds directly to 16S ribosomal RNA.</text>
</comment>
<comment type="similarity">
    <text evidence="2 8">Belongs to the bacterial ribosomal protein bS20 family.</text>
</comment>
<evidence type="ECO:0000256" key="8">
    <source>
        <dbReference type="HAMAP-Rule" id="MF_00500"/>
    </source>
</evidence>
<dbReference type="GO" id="GO:0006412">
    <property type="term" value="P:translation"/>
    <property type="evidence" value="ECO:0007669"/>
    <property type="project" value="UniProtKB-UniRule"/>
</dbReference>
<keyword evidence="6 8" id="KW-0687">Ribonucleoprotein</keyword>
<dbReference type="SUPFAM" id="SSF46992">
    <property type="entry name" value="Ribosomal protein S20"/>
    <property type="match status" value="1"/>
</dbReference>
<evidence type="ECO:0000256" key="9">
    <source>
        <dbReference type="SAM" id="Phobius"/>
    </source>
</evidence>
<protein>
    <recommendedName>
        <fullName evidence="7 8">Small ribosomal subunit protein bS20</fullName>
    </recommendedName>
</protein>
<keyword evidence="9" id="KW-0812">Transmembrane</keyword>
<dbReference type="HAMAP" id="MF_00500">
    <property type="entry name" value="Ribosomal_bS20"/>
    <property type="match status" value="1"/>
</dbReference>
<keyword evidence="4 8" id="KW-0694">RNA-binding</keyword>
<dbReference type="AlphaFoldDB" id="A0A8J3GGQ9"/>
<keyword evidence="5 8" id="KW-0689">Ribosomal protein</keyword>
<dbReference type="GO" id="GO:0005829">
    <property type="term" value="C:cytosol"/>
    <property type="evidence" value="ECO:0007669"/>
    <property type="project" value="TreeGrafter"/>
</dbReference>
<dbReference type="InterPro" id="IPR036510">
    <property type="entry name" value="Ribosomal_bS20_sf"/>
</dbReference>
<dbReference type="GO" id="GO:0070181">
    <property type="term" value="F:small ribosomal subunit rRNA binding"/>
    <property type="evidence" value="ECO:0007669"/>
    <property type="project" value="TreeGrafter"/>
</dbReference>
<dbReference type="Pfam" id="PF01649">
    <property type="entry name" value="Ribosomal_S20p"/>
    <property type="match status" value="1"/>
</dbReference>
<organism evidence="10 11">
    <name type="scientific">Limoniibacter endophyticus</name>
    <dbReference type="NCBI Taxonomy" id="1565040"/>
    <lineage>
        <taxon>Bacteria</taxon>
        <taxon>Pseudomonadati</taxon>
        <taxon>Pseudomonadota</taxon>
        <taxon>Alphaproteobacteria</taxon>
        <taxon>Hyphomicrobiales</taxon>
        <taxon>Bartonellaceae</taxon>
        <taxon>Limoniibacter</taxon>
    </lineage>
</organism>
<dbReference type="EMBL" id="BMZO01000003">
    <property type="protein sequence ID" value="GHC67086.1"/>
    <property type="molecule type" value="Genomic_DNA"/>
</dbReference>
<keyword evidence="11" id="KW-1185">Reference proteome</keyword>
<dbReference type="Gene3D" id="1.20.58.110">
    <property type="entry name" value="Ribosomal protein S20"/>
    <property type="match status" value="1"/>
</dbReference>
<evidence type="ECO:0000256" key="5">
    <source>
        <dbReference type="ARBA" id="ARBA00022980"/>
    </source>
</evidence>
<dbReference type="PANTHER" id="PTHR33398:SF1">
    <property type="entry name" value="SMALL RIBOSOMAL SUBUNIT PROTEIN BS20C"/>
    <property type="match status" value="1"/>
</dbReference>
<keyword evidence="9" id="KW-1133">Transmembrane helix</keyword>
<sequence length="135" mass="14799">MQLGVDARSWSDYKPLQAKATSLVATYFCALLLQAIAQFTEIKRGIMANKVSAKKATRKIAARTEVNKSRRSRVRSFLRKVEEAIAAGDQQAASAALQAAQPELMRAANKRVFHQKTASRKVSRLANRVNAIAAA</sequence>
<dbReference type="NCBIfam" id="TIGR00029">
    <property type="entry name" value="S20"/>
    <property type="match status" value="1"/>
</dbReference>
<reference evidence="10" key="2">
    <citation type="submission" date="2020-09" db="EMBL/GenBank/DDBJ databases">
        <authorList>
            <person name="Sun Q."/>
            <person name="Kim S."/>
        </authorList>
    </citation>
    <scope>NUCLEOTIDE SEQUENCE</scope>
    <source>
        <strain evidence="10">KCTC 42097</strain>
    </source>
</reference>